<proteinExistence type="predicted"/>
<name>A0A0R0EAH1_9GAMM</name>
<dbReference type="AlphaFoldDB" id="A0A0R0EAH1"/>
<sequence>MRIRCFPRSVAHVIGKHFDVEAQRLANGGFLQRLDYELSFFTSRHQYPFHAVLHSSFYYRGLRMLLDKYQPEDITVLTVSSLKDHEKRSQLVERLTGHRKAGSELEFSFTLNDVEFDEPPPDFADRSFDHFRKLFTHDMRQTLELLKSRNINTDLLDKDELQRHMA</sequence>
<protein>
    <submittedName>
        <fullName evidence="1">Uncharacterized protein</fullName>
    </submittedName>
</protein>
<dbReference type="STRING" id="659018.ABB34_02795"/>
<accession>A0A0R0EAH1</accession>
<keyword evidence="2" id="KW-1185">Reference proteome</keyword>
<evidence type="ECO:0000313" key="1">
    <source>
        <dbReference type="EMBL" id="KRG87911.1"/>
    </source>
</evidence>
<evidence type="ECO:0000313" key="2">
    <source>
        <dbReference type="Proteomes" id="UP000050940"/>
    </source>
</evidence>
<dbReference type="Proteomes" id="UP000050940">
    <property type="component" value="Unassembled WGS sequence"/>
</dbReference>
<dbReference type="EMBL" id="LDJP01000012">
    <property type="protein sequence ID" value="KRG87911.1"/>
    <property type="molecule type" value="Genomic_DNA"/>
</dbReference>
<comment type="caution">
    <text evidence="1">The sequence shown here is derived from an EMBL/GenBank/DDBJ whole genome shotgun (WGS) entry which is preliminary data.</text>
</comment>
<dbReference type="PATRIC" id="fig|659018.3.peg.420"/>
<gene>
    <name evidence="1" type="ORF">ABB34_02795</name>
</gene>
<reference evidence="1 2" key="1">
    <citation type="submission" date="2015-05" db="EMBL/GenBank/DDBJ databases">
        <title>Genome sequencing and analysis of members of genus Stenotrophomonas.</title>
        <authorList>
            <person name="Patil P.P."/>
            <person name="Midha S."/>
            <person name="Patil P.B."/>
        </authorList>
    </citation>
    <scope>NUCLEOTIDE SEQUENCE [LARGE SCALE GENOMIC DNA]</scope>
    <source>
        <strain evidence="1 2">JCM 16244</strain>
    </source>
</reference>
<organism evidence="1 2">
    <name type="scientific">Stenotrophomonas daejeonensis</name>
    <dbReference type="NCBI Taxonomy" id="659018"/>
    <lineage>
        <taxon>Bacteria</taxon>
        <taxon>Pseudomonadati</taxon>
        <taxon>Pseudomonadota</taxon>
        <taxon>Gammaproteobacteria</taxon>
        <taxon>Lysobacterales</taxon>
        <taxon>Lysobacteraceae</taxon>
        <taxon>Stenotrophomonas</taxon>
    </lineage>
</organism>